<evidence type="ECO:0000256" key="5">
    <source>
        <dbReference type="ARBA" id="ARBA00022705"/>
    </source>
</evidence>
<evidence type="ECO:0000256" key="4">
    <source>
        <dbReference type="ARBA" id="ARBA00022695"/>
    </source>
</evidence>
<organism evidence="12 13">
    <name type="scientific">Methylophaga aminisulfidivorans MP</name>
    <dbReference type="NCBI Taxonomy" id="1026882"/>
    <lineage>
        <taxon>Bacteria</taxon>
        <taxon>Pseudomonadati</taxon>
        <taxon>Pseudomonadota</taxon>
        <taxon>Gammaproteobacteria</taxon>
        <taxon>Thiotrichales</taxon>
        <taxon>Piscirickettsiaceae</taxon>
        <taxon>Methylophaga</taxon>
    </lineage>
</organism>
<dbReference type="GO" id="GO:0003887">
    <property type="term" value="F:DNA-directed DNA polymerase activity"/>
    <property type="evidence" value="ECO:0007669"/>
    <property type="project" value="UniProtKB-KW"/>
</dbReference>
<dbReference type="PANTHER" id="PTHR11076">
    <property type="entry name" value="DNA REPAIR POLYMERASE UMUC / TRANSFERASE FAMILY MEMBER"/>
    <property type="match status" value="1"/>
</dbReference>
<dbReference type="InterPro" id="IPR001126">
    <property type="entry name" value="UmuC"/>
</dbReference>
<dbReference type="Pfam" id="PF00817">
    <property type="entry name" value="IMS"/>
    <property type="match status" value="1"/>
</dbReference>
<comment type="caution">
    <text evidence="12">The sequence shown here is derived from an EMBL/GenBank/DDBJ whole genome shotgun (WGS) entry which is preliminary data.</text>
</comment>
<dbReference type="SUPFAM" id="SSF100879">
    <property type="entry name" value="Lesion bypass DNA polymerase (Y-family), little finger domain"/>
    <property type="match status" value="1"/>
</dbReference>
<evidence type="ECO:0000256" key="2">
    <source>
        <dbReference type="ARBA" id="ARBA00022457"/>
    </source>
</evidence>
<evidence type="ECO:0000256" key="9">
    <source>
        <dbReference type="ARBA" id="ARBA00022932"/>
    </source>
</evidence>
<keyword evidence="2" id="KW-0515">Mutator protein</keyword>
<proteinExistence type="inferred from homology"/>
<dbReference type="Gene3D" id="1.10.150.20">
    <property type="entry name" value="5' to 3' exonuclease, C-terminal subdomain"/>
    <property type="match status" value="1"/>
</dbReference>
<protein>
    <submittedName>
        <fullName evidence="12">Nucleotidyltransferase/DNA polymerase involved in DNA repair</fullName>
    </submittedName>
</protein>
<dbReference type="Pfam" id="PF11799">
    <property type="entry name" value="IMS_C"/>
    <property type="match status" value="1"/>
</dbReference>
<dbReference type="PROSITE" id="PS50173">
    <property type="entry name" value="UMUC"/>
    <property type="match status" value="1"/>
</dbReference>
<keyword evidence="3 12" id="KW-0808">Transferase</keyword>
<keyword evidence="13" id="KW-1185">Reference proteome</keyword>
<dbReference type="InterPro" id="IPR022880">
    <property type="entry name" value="DNApol_IV"/>
</dbReference>
<dbReference type="eggNOG" id="COG0389">
    <property type="taxonomic scope" value="Bacteria"/>
</dbReference>
<comment type="similarity">
    <text evidence="1">Belongs to the DNA polymerase type-Y family.</text>
</comment>
<dbReference type="InterPro" id="IPR043128">
    <property type="entry name" value="Rev_trsase/Diguanyl_cyclase"/>
</dbReference>
<gene>
    <name evidence="12" type="ORF">MAMP_00294</name>
</gene>
<evidence type="ECO:0000313" key="12">
    <source>
        <dbReference type="EMBL" id="EGL53089.1"/>
    </source>
</evidence>
<dbReference type="PANTHER" id="PTHR11076:SF33">
    <property type="entry name" value="DNA POLYMERASE KAPPA"/>
    <property type="match status" value="1"/>
</dbReference>
<dbReference type="InterPro" id="IPR043502">
    <property type="entry name" value="DNA/RNA_pol_sf"/>
</dbReference>
<dbReference type="GO" id="GO:0046872">
    <property type="term" value="F:metal ion binding"/>
    <property type="evidence" value="ECO:0007669"/>
    <property type="project" value="UniProtKB-KW"/>
</dbReference>
<keyword evidence="9" id="KW-0239">DNA-directed DNA polymerase</keyword>
<keyword evidence="5" id="KW-0235">DNA replication</keyword>
<dbReference type="Gene3D" id="3.30.70.270">
    <property type="match status" value="1"/>
</dbReference>
<dbReference type="GO" id="GO:0009432">
    <property type="term" value="P:SOS response"/>
    <property type="evidence" value="ECO:0007669"/>
    <property type="project" value="TreeGrafter"/>
</dbReference>
<evidence type="ECO:0000256" key="7">
    <source>
        <dbReference type="ARBA" id="ARBA00022763"/>
    </source>
</evidence>
<keyword evidence="4" id="KW-0548">Nucleotidyltransferase</keyword>
<dbReference type="STRING" id="1026882.MAMP_00294"/>
<evidence type="ECO:0000256" key="3">
    <source>
        <dbReference type="ARBA" id="ARBA00022679"/>
    </source>
</evidence>
<dbReference type="FunFam" id="3.40.1170.60:FF:000003">
    <property type="entry name" value="DNA polymerase eta"/>
    <property type="match status" value="1"/>
</dbReference>
<dbReference type="InterPro" id="IPR017961">
    <property type="entry name" value="DNA_pol_Y-fam_little_finger"/>
</dbReference>
<dbReference type="AlphaFoldDB" id="F5T1J3"/>
<keyword evidence="6" id="KW-0479">Metal-binding</keyword>
<evidence type="ECO:0000256" key="8">
    <source>
        <dbReference type="ARBA" id="ARBA00022842"/>
    </source>
</evidence>
<feature type="domain" description="UmuC" evidence="11">
    <location>
        <begin position="14"/>
        <end position="194"/>
    </location>
</feature>
<evidence type="ECO:0000256" key="1">
    <source>
        <dbReference type="ARBA" id="ARBA00010945"/>
    </source>
</evidence>
<dbReference type="Proteomes" id="UP000003544">
    <property type="component" value="Unassembled WGS sequence"/>
</dbReference>
<dbReference type="GO" id="GO:0006281">
    <property type="term" value="P:DNA repair"/>
    <property type="evidence" value="ECO:0007669"/>
    <property type="project" value="UniProtKB-KW"/>
</dbReference>
<name>F5T1J3_9GAMM</name>
<reference evidence="12 13" key="1">
    <citation type="journal article" date="2011" name="J. Bacteriol.">
        <title>Draft genome sequence of Methylophaga aminisulfidivorans MP T.</title>
        <authorList>
            <person name="Han G.H."/>
            <person name="Kim W."/>
            <person name="Chun J."/>
            <person name="Kim S.W."/>
        </authorList>
    </citation>
    <scope>NUCLEOTIDE SEQUENCE [LARGE SCALE GENOMIC DNA]</scope>
    <source>
        <strain evidence="13">MP(T)</strain>
    </source>
</reference>
<dbReference type="Gene3D" id="3.30.1490.100">
    <property type="entry name" value="DNA polymerase, Y-family, little finger domain"/>
    <property type="match status" value="1"/>
</dbReference>
<evidence type="ECO:0000259" key="11">
    <source>
        <dbReference type="PROSITE" id="PS50173"/>
    </source>
</evidence>
<evidence type="ECO:0000313" key="13">
    <source>
        <dbReference type="Proteomes" id="UP000003544"/>
    </source>
</evidence>
<keyword evidence="7" id="KW-0227">DNA damage</keyword>
<dbReference type="GO" id="GO:0003684">
    <property type="term" value="F:damaged DNA binding"/>
    <property type="evidence" value="ECO:0007669"/>
    <property type="project" value="InterPro"/>
</dbReference>
<sequence>MSSNASSHHWPKMIALVDMNCFFAQIEQQDYPYWRNKPVGVTNGKLGSTIITASYEARSYGVKTGMRLKEARELCPNIIQAPSRPYRYAAVSTDIMEALFSITPTVEVYSVDEAFLDLTACQTIYKSPEHIGFLIKDTISQVSGLTCSVGISGDKTTAKFAAKLNKPDGMTIIAPWEAEERLSNESVTELSGINKGIARFLGKYGITQCGDMKKVPMSLIAKRFGNPGRRIWLMAQGRDPEPVITTVKEPKSVGHGKVMPPGTRDMNTILTFFQHMSEKVGARLRKHHFLSDTFFIGLKTPFGWLGTKQKIDNATDDGALIYDLCKQFIKSRYSGEECGQVQVTALNPTHHKQQDMFVDESHKQKREALNTAIDKINERYGEFTVAPTRVIGRSEMPNVIAPAWKPTGHRKTI</sequence>
<dbReference type="GO" id="GO:0042276">
    <property type="term" value="P:error-prone translesion synthesis"/>
    <property type="evidence" value="ECO:0007669"/>
    <property type="project" value="TreeGrafter"/>
</dbReference>
<dbReference type="SUPFAM" id="SSF56672">
    <property type="entry name" value="DNA/RNA polymerases"/>
    <property type="match status" value="1"/>
</dbReference>
<accession>F5T1J3</accession>
<dbReference type="GO" id="GO:0005829">
    <property type="term" value="C:cytosol"/>
    <property type="evidence" value="ECO:0007669"/>
    <property type="project" value="TreeGrafter"/>
</dbReference>
<dbReference type="EMBL" id="AFIG01000003">
    <property type="protein sequence ID" value="EGL53089.1"/>
    <property type="molecule type" value="Genomic_DNA"/>
</dbReference>
<evidence type="ECO:0000256" key="6">
    <source>
        <dbReference type="ARBA" id="ARBA00022723"/>
    </source>
</evidence>
<dbReference type="InterPro" id="IPR036775">
    <property type="entry name" value="DNA_pol_Y-fam_lit_finger_sf"/>
</dbReference>
<keyword evidence="10" id="KW-0234">DNA repair</keyword>
<evidence type="ECO:0000256" key="10">
    <source>
        <dbReference type="ARBA" id="ARBA00023204"/>
    </source>
</evidence>
<keyword evidence="8" id="KW-0460">Magnesium</keyword>
<dbReference type="Gene3D" id="3.40.1170.60">
    <property type="match status" value="1"/>
</dbReference>
<dbReference type="RefSeq" id="WP_007146339.1">
    <property type="nucleotide sequence ID" value="NZ_AFIG01000003.1"/>
</dbReference>
<dbReference type="CDD" id="cd03586">
    <property type="entry name" value="PolY_Pol_IV_kappa"/>
    <property type="match status" value="1"/>
</dbReference>
<dbReference type="GO" id="GO:0006260">
    <property type="term" value="P:DNA replication"/>
    <property type="evidence" value="ECO:0007669"/>
    <property type="project" value="UniProtKB-KW"/>
</dbReference>
<dbReference type="InterPro" id="IPR050116">
    <property type="entry name" value="DNA_polymerase-Y"/>
</dbReference>